<proteinExistence type="predicted"/>
<organism evidence="2">
    <name type="scientific">Oryza punctata</name>
    <name type="common">Red rice</name>
    <dbReference type="NCBI Taxonomy" id="4537"/>
    <lineage>
        <taxon>Eukaryota</taxon>
        <taxon>Viridiplantae</taxon>
        <taxon>Streptophyta</taxon>
        <taxon>Embryophyta</taxon>
        <taxon>Tracheophyta</taxon>
        <taxon>Spermatophyta</taxon>
        <taxon>Magnoliopsida</taxon>
        <taxon>Liliopsida</taxon>
        <taxon>Poales</taxon>
        <taxon>Poaceae</taxon>
        <taxon>BOP clade</taxon>
        <taxon>Oryzoideae</taxon>
        <taxon>Oryzeae</taxon>
        <taxon>Oryzinae</taxon>
        <taxon>Oryza</taxon>
    </lineage>
</organism>
<keyword evidence="3" id="KW-1185">Reference proteome</keyword>
<dbReference type="OMA" id="CAHHASA"/>
<sequence length="298" mass="32655">MVVFKTRASPSIPACSLLLPIDSRPRVVLRVRSAKGGGSGGSGGGESSLELSASPSRAGKADRRARSARRHRRPSRLAAFPACPRECSYSRVVLWWRDSSHRGSQAGGLRQPRLFEAQCLQRRIETRAKKRKRELELLRTALEGAIVESPQAVPISVRGGDLESGEGSSDFVTSDVGSAKAAADDVVHVAHALRKVCAKSPKAVIDFVRRVSPATVGRSIDWDLVRDPKSSKMSDGRQRWTDLEVRVFLESCLEEMAAYNITSNTPKAQAWENLVIKMYTKCRKKTTSSGKRGYPVVV</sequence>
<dbReference type="HOGENOM" id="CLU_935029_0_0_1"/>
<dbReference type="Gramene" id="OPUNC04G06350.1">
    <property type="protein sequence ID" value="OPUNC04G06350.1"/>
    <property type="gene ID" value="OPUNC04G06350"/>
</dbReference>
<dbReference type="PANTHER" id="PTHR47069:SF1">
    <property type="entry name" value="OS03G0580500 PROTEIN"/>
    <property type="match status" value="1"/>
</dbReference>
<reference evidence="2" key="1">
    <citation type="submission" date="2015-04" db="UniProtKB">
        <authorList>
            <consortium name="EnsemblPlants"/>
        </authorList>
    </citation>
    <scope>IDENTIFICATION</scope>
</reference>
<dbReference type="AlphaFoldDB" id="A0A0E0KP17"/>
<feature type="compositionally biased region" description="Basic residues" evidence="1">
    <location>
        <begin position="66"/>
        <end position="75"/>
    </location>
</feature>
<evidence type="ECO:0000313" key="3">
    <source>
        <dbReference type="Proteomes" id="UP000026962"/>
    </source>
</evidence>
<feature type="compositionally biased region" description="Gly residues" evidence="1">
    <location>
        <begin position="35"/>
        <end position="46"/>
    </location>
</feature>
<reference evidence="2" key="2">
    <citation type="submission" date="2018-05" db="EMBL/GenBank/DDBJ databases">
        <title>OpunRS2 (Oryza punctata Reference Sequence Version 2).</title>
        <authorList>
            <person name="Zhang J."/>
            <person name="Kudrna D."/>
            <person name="Lee S."/>
            <person name="Talag J."/>
            <person name="Welchert J."/>
            <person name="Wing R.A."/>
        </authorList>
    </citation>
    <scope>NUCLEOTIDE SEQUENCE [LARGE SCALE GENOMIC DNA]</scope>
</reference>
<dbReference type="Proteomes" id="UP000026962">
    <property type="component" value="Chromosome 4"/>
</dbReference>
<accession>A0A0E0KP17</accession>
<evidence type="ECO:0000256" key="1">
    <source>
        <dbReference type="SAM" id="MobiDB-lite"/>
    </source>
</evidence>
<dbReference type="PANTHER" id="PTHR47069">
    <property type="match status" value="1"/>
</dbReference>
<evidence type="ECO:0008006" key="4">
    <source>
        <dbReference type="Google" id="ProtNLM"/>
    </source>
</evidence>
<feature type="region of interest" description="Disordered" evidence="1">
    <location>
        <begin position="33"/>
        <end position="75"/>
    </location>
</feature>
<evidence type="ECO:0000313" key="2">
    <source>
        <dbReference type="EnsemblPlants" id="OPUNC04G06350.1"/>
    </source>
</evidence>
<name>A0A0E0KP17_ORYPU</name>
<dbReference type="EnsemblPlants" id="OPUNC04G06350.1">
    <property type="protein sequence ID" value="OPUNC04G06350.1"/>
    <property type="gene ID" value="OPUNC04G06350"/>
</dbReference>
<protein>
    <recommendedName>
        <fullName evidence="4">Myb/SANT-like domain-containing protein</fullName>
    </recommendedName>
</protein>
<feature type="compositionally biased region" description="Low complexity" evidence="1">
    <location>
        <begin position="47"/>
        <end position="58"/>
    </location>
</feature>